<keyword evidence="1 3" id="KW-0808">Transferase</keyword>
<evidence type="ECO:0000259" key="2">
    <source>
        <dbReference type="Pfam" id="PF13649"/>
    </source>
</evidence>
<feature type="domain" description="Methyltransferase" evidence="2">
    <location>
        <begin position="33"/>
        <end position="125"/>
    </location>
</feature>
<dbReference type="CDD" id="cd02440">
    <property type="entry name" value="AdoMet_MTases"/>
    <property type="match status" value="1"/>
</dbReference>
<evidence type="ECO:0000313" key="4">
    <source>
        <dbReference type="Proteomes" id="UP000319142"/>
    </source>
</evidence>
<dbReference type="GO" id="GO:0032259">
    <property type="term" value="P:methylation"/>
    <property type="evidence" value="ECO:0007669"/>
    <property type="project" value="UniProtKB-KW"/>
</dbReference>
<dbReference type="AlphaFoldDB" id="A0A558B6T3"/>
<evidence type="ECO:0000256" key="1">
    <source>
        <dbReference type="ARBA" id="ARBA00022679"/>
    </source>
</evidence>
<dbReference type="PANTHER" id="PTHR43861">
    <property type="entry name" value="TRANS-ACONITATE 2-METHYLTRANSFERASE-RELATED"/>
    <property type="match status" value="1"/>
</dbReference>
<evidence type="ECO:0000313" key="3">
    <source>
        <dbReference type="EMBL" id="TVT32218.1"/>
    </source>
</evidence>
<gene>
    <name evidence="3" type="ORF">FHK81_12790</name>
</gene>
<sequence>MWDERYKSEVYAYGTEPNDFLIEVCAKLPRGDVLCLAEGEGRNAVWLASQGFAVTAVDSSGVGLEKAHKLANERGVKINTVKADLADFEIGVQRWDVIVSIFCHLPPALRRDVHQRCVSGLRAGGMMLLEAYTPDQLNYNTGGPPKVEMMMDAQSLDMELNGLEFLHLEECVRDLHEGEFHNGTGSIVQALAIKPKQ</sequence>
<dbReference type="SUPFAM" id="SSF53335">
    <property type="entry name" value="S-adenosyl-L-methionine-dependent methyltransferases"/>
    <property type="match status" value="1"/>
</dbReference>
<reference evidence="3 4" key="1">
    <citation type="submission" date="2019-07" db="EMBL/GenBank/DDBJ databases">
        <title>The pathways for chlorine oxyanion respiration interact through the shared metabolite chlorate.</title>
        <authorList>
            <person name="Barnum T.P."/>
            <person name="Cheng Y."/>
            <person name="Hill K.A."/>
            <person name="Lucas L.N."/>
            <person name="Carlson H.K."/>
            <person name="Coates J.D."/>
        </authorList>
    </citation>
    <scope>NUCLEOTIDE SEQUENCE [LARGE SCALE GENOMIC DNA]</scope>
    <source>
        <strain evidence="3">UCB</strain>
    </source>
</reference>
<dbReference type="InterPro" id="IPR029063">
    <property type="entry name" value="SAM-dependent_MTases_sf"/>
</dbReference>
<dbReference type="EMBL" id="VMRX01000034">
    <property type="protein sequence ID" value="TVT32218.1"/>
    <property type="molecule type" value="Genomic_DNA"/>
</dbReference>
<dbReference type="Gene3D" id="3.40.50.150">
    <property type="entry name" value="Vaccinia Virus protein VP39"/>
    <property type="match status" value="1"/>
</dbReference>
<accession>A0A558B6T3</accession>
<keyword evidence="3" id="KW-0489">Methyltransferase</keyword>
<organism evidence="3 4">
    <name type="scientific">Marinobacter vinifirmus</name>
    <dbReference type="NCBI Taxonomy" id="355591"/>
    <lineage>
        <taxon>Bacteria</taxon>
        <taxon>Pseudomonadati</taxon>
        <taxon>Pseudomonadota</taxon>
        <taxon>Gammaproteobacteria</taxon>
        <taxon>Pseudomonadales</taxon>
        <taxon>Marinobacteraceae</taxon>
        <taxon>Marinobacter</taxon>
    </lineage>
</organism>
<name>A0A558B6T3_9GAMM</name>
<protein>
    <submittedName>
        <fullName evidence="3">Class I SAM-dependent methyltransferase</fullName>
    </submittedName>
</protein>
<comment type="caution">
    <text evidence="3">The sequence shown here is derived from an EMBL/GenBank/DDBJ whole genome shotgun (WGS) entry which is preliminary data.</text>
</comment>
<dbReference type="InterPro" id="IPR041698">
    <property type="entry name" value="Methyltransf_25"/>
</dbReference>
<proteinExistence type="predicted"/>
<dbReference type="PANTHER" id="PTHR43861:SF3">
    <property type="entry name" value="PUTATIVE (AFU_ORTHOLOGUE AFUA_2G14390)-RELATED"/>
    <property type="match status" value="1"/>
</dbReference>
<dbReference type="Pfam" id="PF13649">
    <property type="entry name" value="Methyltransf_25"/>
    <property type="match status" value="1"/>
</dbReference>
<dbReference type="GO" id="GO:0008168">
    <property type="term" value="F:methyltransferase activity"/>
    <property type="evidence" value="ECO:0007669"/>
    <property type="project" value="UniProtKB-KW"/>
</dbReference>
<dbReference type="Proteomes" id="UP000319142">
    <property type="component" value="Unassembled WGS sequence"/>
</dbReference>